<dbReference type="RefSeq" id="WP_344940690.1">
    <property type="nucleotide sequence ID" value="NZ_BAAAZR010000008.1"/>
</dbReference>
<comment type="caution">
    <text evidence="6">The sequence shown here is derived from an EMBL/GenBank/DDBJ whole genome shotgun (WGS) entry which is preliminary data.</text>
</comment>
<dbReference type="SUPFAM" id="SSF52540">
    <property type="entry name" value="P-loop containing nucleoside triphosphate hydrolases"/>
    <property type="match status" value="1"/>
</dbReference>
<keyword evidence="3" id="KW-0067">ATP-binding</keyword>
<evidence type="ECO:0000256" key="4">
    <source>
        <dbReference type="SAM" id="MobiDB-lite"/>
    </source>
</evidence>
<dbReference type="InterPro" id="IPR017871">
    <property type="entry name" value="ABC_transporter-like_CS"/>
</dbReference>
<dbReference type="Pfam" id="PF00005">
    <property type="entry name" value="ABC_tran"/>
    <property type="match status" value="1"/>
</dbReference>
<dbReference type="InterPro" id="IPR003593">
    <property type="entry name" value="AAA+_ATPase"/>
</dbReference>
<keyword evidence="7" id="KW-1185">Reference proteome</keyword>
<reference evidence="7" key="1">
    <citation type="journal article" date="2019" name="Int. J. Syst. Evol. Microbiol.">
        <title>The Global Catalogue of Microorganisms (GCM) 10K type strain sequencing project: providing services to taxonomists for standard genome sequencing and annotation.</title>
        <authorList>
            <consortium name="The Broad Institute Genomics Platform"/>
            <consortium name="The Broad Institute Genome Sequencing Center for Infectious Disease"/>
            <person name="Wu L."/>
            <person name="Ma J."/>
        </authorList>
    </citation>
    <scope>NUCLEOTIDE SEQUENCE [LARGE SCALE GENOMIC DNA]</scope>
    <source>
        <strain evidence="7">JCM 16908</strain>
    </source>
</reference>
<evidence type="ECO:0000256" key="1">
    <source>
        <dbReference type="ARBA" id="ARBA00022448"/>
    </source>
</evidence>
<dbReference type="SMART" id="SM00382">
    <property type="entry name" value="AAA"/>
    <property type="match status" value="1"/>
</dbReference>
<evidence type="ECO:0000313" key="7">
    <source>
        <dbReference type="Proteomes" id="UP001500888"/>
    </source>
</evidence>
<name>A0ABP7I843_9ACTN</name>
<gene>
    <name evidence="6" type="ORF">GCM10022226_35680</name>
</gene>
<dbReference type="InterPro" id="IPR015854">
    <property type="entry name" value="ABC_transpr_LolD-like"/>
</dbReference>
<dbReference type="EMBL" id="BAAAZR010000008">
    <property type="protein sequence ID" value="GAA3811945.1"/>
    <property type="molecule type" value="Genomic_DNA"/>
</dbReference>
<proteinExistence type="predicted"/>
<dbReference type="PROSITE" id="PS50893">
    <property type="entry name" value="ABC_TRANSPORTER_2"/>
    <property type="match status" value="1"/>
</dbReference>
<dbReference type="PROSITE" id="PS00211">
    <property type="entry name" value="ABC_TRANSPORTER_1"/>
    <property type="match status" value="1"/>
</dbReference>
<evidence type="ECO:0000259" key="5">
    <source>
        <dbReference type="PROSITE" id="PS50893"/>
    </source>
</evidence>
<dbReference type="Proteomes" id="UP001500888">
    <property type="component" value="Unassembled WGS sequence"/>
</dbReference>
<keyword evidence="2" id="KW-0547">Nucleotide-binding</keyword>
<evidence type="ECO:0000313" key="6">
    <source>
        <dbReference type="EMBL" id="GAA3811945.1"/>
    </source>
</evidence>
<feature type="domain" description="ABC transporter" evidence="5">
    <location>
        <begin position="69"/>
        <end position="290"/>
    </location>
</feature>
<dbReference type="PANTHER" id="PTHR24220:SF685">
    <property type="entry name" value="ABC TRANSPORTER RELATED"/>
    <property type="match status" value="1"/>
</dbReference>
<dbReference type="InterPro" id="IPR027417">
    <property type="entry name" value="P-loop_NTPase"/>
</dbReference>
<protein>
    <recommendedName>
        <fullName evidence="5">ABC transporter domain-containing protein</fullName>
    </recommendedName>
</protein>
<evidence type="ECO:0000256" key="3">
    <source>
        <dbReference type="ARBA" id="ARBA00022840"/>
    </source>
</evidence>
<sequence>MNTQPGNHTPGGPAQPNAVAWQPAATGNEQAGKPPATDVTHPQPATDPAQHATGPAGTGDAGKPLVVVERLRKVYRSGPKEVVALRDVSFEAYPGELIAIRGRSGSGKTTLLNQVGGLDRPDSGHVTVAGHPVTELPESGLLALRRDVIGFIFQSFGLIPVLSAAENVGVPLRLSRTPVAEREERIQILLSMVGLEKHVNQRPYELSGGQQQRVAVARALANRPRLLIADEPTGQLDSQTGRQIMQLLRAVVRSEGVTALVATHDPSLITLADRVLELHDGAFTPVPTPA</sequence>
<dbReference type="InterPro" id="IPR003439">
    <property type="entry name" value="ABC_transporter-like_ATP-bd"/>
</dbReference>
<feature type="region of interest" description="Disordered" evidence="4">
    <location>
        <begin position="1"/>
        <end position="63"/>
    </location>
</feature>
<dbReference type="Gene3D" id="3.40.50.300">
    <property type="entry name" value="P-loop containing nucleotide triphosphate hydrolases"/>
    <property type="match status" value="1"/>
</dbReference>
<accession>A0ABP7I843</accession>
<organism evidence="6 7">
    <name type="scientific">Sphaerisporangium flaviroseum</name>
    <dbReference type="NCBI Taxonomy" id="509199"/>
    <lineage>
        <taxon>Bacteria</taxon>
        <taxon>Bacillati</taxon>
        <taxon>Actinomycetota</taxon>
        <taxon>Actinomycetes</taxon>
        <taxon>Streptosporangiales</taxon>
        <taxon>Streptosporangiaceae</taxon>
        <taxon>Sphaerisporangium</taxon>
    </lineage>
</organism>
<evidence type="ECO:0000256" key="2">
    <source>
        <dbReference type="ARBA" id="ARBA00022741"/>
    </source>
</evidence>
<dbReference type="CDD" id="cd03255">
    <property type="entry name" value="ABC_MJ0796_LolCDE_FtsE"/>
    <property type="match status" value="1"/>
</dbReference>
<dbReference type="PANTHER" id="PTHR24220">
    <property type="entry name" value="IMPORT ATP-BINDING PROTEIN"/>
    <property type="match status" value="1"/>
</dbReference>
<dbReference type="InterPro" id="IPR017911">
    <property type="entry name" value="MacB-like_ATP-bd"/>
</dbReference>
<keyword evidence="1" id="KW-0813">Transport</keyword>